<accession>A0A061AD53</accession>
<dbReference type="EMBL" id="LK022848">
    <property type="protein sequence ID" value="CDR17822.1"/>
    <property type="molecule type" value="Genomic_DNA"/>
</dbReference>
<keyword evidence="2" id="KW-0464">Manganese</keyword>
<dbReference type="InterPro" id="IPR011650">
    <property type="entry name" value="Peptidase_M20_dimer"/>
</dbReference>
<dbReference type="Gene3D" id="3.40.630.10">
    <property type="entry name" value="Zn peptidases"/>
    <property type="match status" value="1"/>
</dbReference>
<dbReference type="Gene3D" id="3.30.70.360">
    <property type="match status" value="1"/>
</dbReference>
<dbReference type="GO" id="GO:0046872">
    <property type="term" value="F:metal ion binding"/>
    <property type="evidence" value="ECO:0007669"/>
    <property type="project" value="UniProtKB-KW"/>
</dbReference>
<feature type="binding site" evidence="2">
    <location>
        <position position="127"/>
    </location>
    <ligand>
        <name>Mn(2+)</name>
        <dbReference type="ChEBI" id="CHEBI:29035"/>
        <label>2</label>
    </ligand>
</feature>
<feature type="domain" description="Peptidase M20 dimerisation" evidence="3">
    <location>
        <begin position="209"/>
        <end position="304"/>
    </location>
</feature>
<sequence>MSGAELTDATAARSTSDTIRPADLASALLDELPAATSLRRDLHAAPDLTGQEASTRDLVLSAMGAHGLGRISRDNAEHVAETGAAIRVGGPGPAIAVRAELDALAVTEETGVPWASARAGRMHACGHDVHMAALVALSRAVARMPGLPPLLAVLQPREESYPSGGQDIARSGVFRRHEVTSVIGAHVQPTLRGGVVAATPGPVNAAADEFSVTVAGAGGHAAYPHLTRDPVLALASIVVDLQHLVSRGVDPVEGAIVSVSTLAAGTAPNVVPDRAVATGTLRSVSRTTQNHLHQRLSEVARHLAQAHGCRAEIKIERGEPVLCNDPAIADRTLGLVEELGLTPAKPLRSFGSDDFSFLSEEVPGLMMFVGVDAGDRARLHGATFLPPDQAVHDVAMAMLAGYLSAAASG</sequence>
<dbReference type="FunFam" id="3.30.70.360:FF:000001">
    <property type="entry name" value="N-acetyldiaminopimelate deacetylase"/>
    <property type="match status" value="1"/>
</dbReference>
<dbReference type="PIRSF" id="PIRSF005962">
    <property type="entry name" value="Pept_M20D_amidohydro"/>
    <property type="match status" value="1"/>
</dbReference>
<dbReference type="PATRIC" id="fig|576784.4.peg.10064"/>
<keyword evidence="2" id="KW-0479">Metal-binding</keyword>
<feature type="binding site" evidence="2">
    <location>
        <position position="159"/>
    </location>
    <ligand>
        <name>Mn(2+)</name>
        <dbReference type="ChEBI" id="CHEBI:29035"/>
        <label>2</label>
    </ligand>
</feature>
<evidence type="ECO:0000313" key="4">
    <source>
        <dbReference type="EMBL" id="CDR17822.1"/>
    </source>
</evidence>
<evidence type="ECO:0000256" key="2">
    <source>
        <dbReference type="PIRSR" id="PIRSR005962-1"/>
    </source>
</evidence>
<dbReference type="InterPro" id="IPR036264">
    <property type="entry name" value="Bact_exopeptidase_dim_dom"/>
</dbReference>
<organism evidence="4">
    <name type="scientific">Streptomyces iranensis</name>
    <dbReference type="NCBI Taxonomy" id="576784"/>
    <lineage>
        <taxon>Bacteria</taxon>
        <taxon>Bacillati</taxon>
        <taxon>Actinomycetota</taxon>
        <taxon>Actinomycetes</taxon>
        <taxon>Kitasatosporales</taxon>
        <taxon>Streptomycetaceae</taxon>
        <taxon>Streptomyces</taxon>
        <taxon>Streptomyces violaceusniger group</taxon>
    </lineage>
</organism>
<dbReference type="Pfam" id="PF01546">
    <property type="entry name" value="Peptidase_M20"/>
    <property type="match status" value="1"/>
</dbReference>
<dbReference type="SUPFAM" id="SSF53187">
    <property type="entry name" value="Zn-dependent exopeptidases"/>
    <property type="match status" value="1"/>
</dbReference>
<evidence type="ECO:0000259" key="3">
    <source>
        <dbReference type="Pfam" id="PF07687"/>
    </source>
</evidence>
<dbReference type="AlphaFoldDB" id="A0A061AD53"/>
<gene>
    <name evidence="4" type="ORF">SIRAN9793</name>
</gene>
<feature type="binding site" evidence="2">
    <location>
        <position position="186"/>
    </location>
    <ligand>
        <name>Mn(2+)</name>
        <dbReference type="ChEBI" id="CHEBI:29035"/>
        <label>2</label>
    </ligand>
</feature>
<keyword evidence="1 4" id="KW-0378">Hydrolase</keyword>
<protein>
    <submittedName>
        <fullName evidence="4">Amidohydrolase</fullName>
    </submittedName>
</protein>
<reference evidence="4" key="1">
    <citation type="submission" date="2014-05" db="EMBL/GenBank/DDBJ databases">
        <authorList>
            <person name="Horn Fabian"/>
        </authorList>
    </citation>
    <scope>NUCLEOTIDE SEQUENCE</scope>
</reference>
<evidence type="ECO:0000256" key="1">
    <source>
        <dbReference type="ARBA" id="ARBA00022801"/>
    </source>
</evidence>
<dbReference type="GO" id="GO:0019877">
    <property type="term" value="P:diaminopimelate biosynthetic process"/>
    <property type="evidence" value="ECO:0007669"/>
    <property type="project" value="TreeGrafter"/>
</dbReference>
<proteinExistence type="predicted"/>
<dbReference type="CDD" id="cd03886">
    <property type="entry name" value="M20_Acy1"/>
    <property type="match status" value="1"/>
</dbReference>
<dbReference type="NCBIfam" id="TIGR01891">
    <property type="entry name" value="amidohydrolases"/>
    <property type="match status" value="1"/>
</dbReference>
<name>A0A061AD53_9ACTN</name>
<dbReference type="PANTHER" id="PTHR11014">
    <property type="entry name" value="PEPTIDASE M20 FAMILY MEMBER"/>
    <property type="match status" value="1"/>
</dbReference>
<comment type="cofactor">
    <cofactor evidence="2">
        <name>Mn(2+)</name>
        <dbReference type="ChEBI" id="CHEBI:29035"/>
    </cofactor>
    <text evidence="2">The Mn(2+) ion enhances activity.</text>
</comment>
<feature type="binding site" evidence="2">
    <location>
        <position position="380"/>
    </location>
    <ligand>
        <name>Mn(2+)</name>
        <dbReference type="ChEBI" id="CHEBI:29035"/>
        <label>2</label>
    </ligand>
</feature>
<dbReference type="HOGENOM" id="CLU_023257_1_1_11"/>
<dbReference type="InterPro" id="IPR002933">
    <property type="entry name" value="Peptidase_M20"/>
</dbReference>
<dbReference type="InterPro" id="IPR017439">
    <property type="entry name" value="Amidohydrolase"/>
</dbReference>
<dbReference type="Pfam" id="PF07687">
    <property type="entry name" value="M20_dimer"/>
    <property type="match status" value="1"/>
</dbReference>
<feature type="binding site" evidence="2">
    <location>
        <position position="125"/>
    </location>
    <ligand>
        <name>Mn(2+)</name>
        <dbReference type="ChEBI" id="CHEBI:29035"/>
        <label>2</label>
    </ligand>
</feature>
<dbReference type="GO" id="GO:0050118">
    <property type="term" value="F:N-acetyldiaminopimelate deacetylase activity"/>
    <property type="evidence" value="ECO:0007669"/>
    <property type="project" value="TreeGrafter"/>
</dbReference>
<dbReference type="PANTHER" id="PTHR11014:SF98">
    <property type="entry name" value="N-ACETYLDIAMINOPIMELATE DEACETYLASE"/>
    <property type="match status" value="1"/>
</dbReference>
<dbReference type="SUPFAM" id="SSF55031">
    <property type="entry name" value="Bacterial exopeptidase dimerisation domain"/>
    <property type="match status" value="1"/>
</dbReference>